<evidence type="ECO:0008006" key="3">
    <source>
        <dbReference type="Google" id="ProtNLM"/>
    </source>
</evidence>
<sequence length="42" mass="5152">MKLDPTHRLEIIAELERKTKYTFEFLNPLTDEQLLKLYKERS</sequence>
<evidence type="ECO:0000313" key="1">
    <source>
        <dbReference type="EMBL" id="SNX75955.1"/>
    </source>
</evidence>
<gene>
    <name evidence="1" type="ORF">SAMN05877753_1238</name>
</gene>
<dbReference type="RefSeq" id="WP_281257354.1">
    <property type="nucleotide sequence ID" value="NZ_JBEPMQ010000027.1"/>
</dbReference>
<name>A0A285D8L4_9BACI</name>
<dbReference type="EMBL" id="OAOP01000023">
    <property type="protein sequence ID" value="SNX75955.1"/>
    <property type="molecule type" value="Genomic_DNA"/>
</dbReference>
<dbReference type="AlphaFoldDB" id="A0A285D8L4"/>
<evidence type="ECO:0000313" key="2">
    <source>
        <dbReference type="Proteomes" id="UP000219546"/>
    </source>
</evidence>
<accession>A0A285D8L4</accession>
<protein>
    <recommendedName>
        <fullName evidence="3">Fur-regulated basic protein A</fullName>
    </recommendedName>
</protein>
<proteinExistence type="predicted"/>
<keyword evidence="2" id="KW-1185">Reference proteome</keyword>
<reference evidence="1 2" key="1">
    <citation type="submission" date="2017-08" db="EMBL/GenBank/DDBJ databases">
        <authorList>
            <person name="de Groot N.N."/>
        </authorList>
    </citation>
    <scope>NUCLEOTIDE SEQUENCE [LARGE SCALE GENOMIC DNA]</scope>
    <source>
        <strain evidence="1 2">JC228</strain>
    </source>
</reference>
<dbReference type="Proteomes" id="UP000219546">
    <property type="component" value="Unassembled WGS sequence"/>
</dbReference>
<organism evidence="1 2">
    <name type="scientific">Bacillus oleivorans</name>
    <dbReference type="NCBI Taxonomy" id="1448271"/>
    <lineage>
        <taxon>Bacteria</taxon>
        <taxon>Bacillati</taxon>
        <taxon>Bacillota</taxon>
        <taxon>Bacilli</taxon>
        <taxon>Bacillales</taxon>
        <taxon>Bacillaceae</taxon>
        <taxon>Bacillus</taxon>
    </lineage>
</organism>